<evidence type="ECO:0000313" key="1">
    <source>
        <dbReference type="EMBL" id="GAA0612709.1"/>
    </source>
</evidence>
<evidence type="ECO:0008006" key="3">
    <source>
        <dbReference type="Google" id="ProtNLM"/>
    </source>
</evidence>
<dbReference type="Proteomes" id="UP001500668">
    <property type="component" value="Unassembled WGS sequence"/>
</dbReference>
<organism evidence="1 2">
    <name type="scientific">Streptomyces crystallinus</name>
    <dbReference type="NCBI Taxonomy" id="68191"/>
    <lineage>
        <taxon>Bacteria</taxon>
        <taxon>Bacillati</taxon>
        <taxon>Actinomycetota</taxon>
        <taxon>Actinomycetes</taxon>
        <taxon>Kitasatosporales</taxon>
        <taxon>Streptomycetaceae</taxon>
        <taxon>Streptomyces</taxon>
    </lineage>
</organism>
<name>A0ABP3RRV1_9ACTN</name>
<comment type="caution">
    <text evidence="1">The sequence shown here is derived from an EMBL/GenBank/DDBJ whole genome shotgun (WGS) entry which is preliminary data.</text>
</comment>
<proteinExistence type="predicted"/>
<evidence type="ECO:0000313" key="2">
    <source>
        <dbReference type="Proteomes" id="UP001500668"/>
    </source>
</evidence>
<protein>
    <recommendedName>
        <fullName evidence="3">Transposase</fullName>
    </recommendedName>
</protein>
<dbReference type="EMBL" id="BAAACA010000034">
    <property type="protein sequence ID" value="GAA0612709.1"/>
    <property type="molecule type" value="Genomic_DNA"/>
</dbReference>
<keyword evidence="2" id="KW-1185">Reference proteome</keyword>
<reference evidence="2" key="1">
    <citation type="journal article" date="2019" name="Int. J. Syst. Evol. Microbiol.">
        <title>The Global Catalogue of Microorganisms (GCM) 10K type strain sequencing project: providing services to taxonomists for standard genome sequencing and annotation.</title>
        <authorList>
            <consortium name="The Broad Institute Genomics Platform"/>
            <consortium name="The Broad Institute Genome Sequencing Center for Infectious Disease"/>
            <person name="Wu L."/>
            <person name="Ma J."/>
        </authorList>
    </citation>
    <scope>NUCLEOTIDE SEQUENCE [LARGE SCALE GENOMIC DNA]</scope>
    <source>
        <strain evidence="2">JCM 5067</strain>
    </source>
</reference>
<gene>
    <name evidence="1" type="ORF">GCM10010394_48200</name>
</gene>
<accession>A0ABP3RRV1</accession>
<sequence>MNYPPATRHIHRPGPPRPVIRQWLSEALTWLCKRGLIPRNARPGIESGERLARHRWKTEQSVAGLFGSRRTTIRTGCLGLSELVATEVDRLKSRWLPFRYSGSPRPTVILHMSCVRL</sequence>